<dbReference type="PANTHER" id="PTHR13890">
    <property type="entry name" value="RNA SPLICING PROTEIN MRS2, MITOCHONDRIAL"/>
    <property type="match status" value="1"/>
</dbReference>
<dbReference type="EMBL" id="JAOPGA020000191">
    <property type="protein sequence ID" value="KAL0477497.1"/>
    <property type="molecule type" value="Genomic_DNA"/>
</dbReference>
<sequence>MKWGDSHPLNTHSQDSADMVTVPKHGSRSTTAGNTWTVIEFTPQGNVKLVEFMRSDLYTKFGLQGRDVRVLISNMNYPTVLARQKCIIADIKNISGIIAGDRFLLIRTENSDPAFVKLVQSELKYHHMGREGIRPLVEGADGRMAGEHSFVLPFEFIILECILHRICSDLKKELEQYKKEVNDIISSPSLGSSEQILFDIMKKRQELNRFTTFVRELHESIENLLQSDEDMASMYLSEKMLYGKSREVNKHEEVEMLLENYYTQLEDILNRIEELKSDIQSTQEFIEICLDSIRNRMIQLELRLSIASLSLTSGTLVAGLFGMNLMSHLENNPFAFYYMTFGILSFAGGMFIITLLRARKHGIFDFKYVSALKRKLTNHNERKDQLKSNGIPKQD</sequence>
<evidence type="ECO:0000313" key="13">
    <source>
        <dbReference type="Proteomes" id="UP001431209"/>
    </source>
</evidence>
<evidence type="ECO:0000256" key="3">
    <source>
        <dbReference type="ARBA" id="ARBA00022692"/>
    </source>
</evidence>
<keyword evidence="7 9" id="KW-0406">Ion transport</keyword>
<comment type="similarity">
    <text evidence="9">Belongs to the CorA metal ion transporter (MIT) (TC 1.A.35) family.</text>
</comment>
<keyword evidence="4 9" id="KW-0460">Magnesium</keyword>
<evidence type="ECO:0000256" key="5">
    <source>
        <dbReference type="ARBA" id="ARBA00022946"/>
    </source>
</evidence>
<keyword evidence="8 9" id="KW-0472">Membrane</keyword>
<proteinExistence type="inferred from homology"/>
<comment type="caution">
    <text evidence="12">The sequence shown here is derived from an EMBL/GenBank/DDBJ whole genome shotgun (WGS) entry which is preliminary data.</text>
</comment>
<dbReference type="PANTHER" id="PTHR13890:SF0">
    <property type="entry name" value="MAGNESIUM TRANSPORTER MRS2 HOMOLOG, MITOCHONDRIAL"/>
    <property type="match status" value="1"/>
</dbReference>
<keyword evidence="3 9" id="KW-0812">Transmembrane</keyword>
<gene>
    <name evidence="12" type="ORF">AKO1_010859</name>
</gene>
<dbReference type="Proteomes" id="UP001431209">
    <property type="component" value="Unassembled WGS sequence"/>
</dbReference>
<keyword evidence="5" id="KW-0809">Transit peptide</keyword>
<keyword evidence="6 9" id="KW-1133">Transmembrane helix</keyword>
<comment type="subcellular location">
    <subcellularLocation>
        <location evidence="1">Membrane</location>
        <topology evidence="1">Multi-pass membrane protein</topology>
    </subcellularLocation>
    <subcellularLocation>
        <location evidence="9">Mitochondrion inner membrane</location>
        <topology evidence="9">Multi-pass membrane protein</topology>
    </subcellularLocation>
</comment>
<keyword evidence="9" id="KW-0496">Mitochondrion</keyword>
<evidence type="ECO:0000256" key="7">
    <source>
        <dbReference type="ARBA" id="ARBA00023065"/>
    </source>
</evidence>
<evidence type="ECO:0000256" key="4">
    <source>
        <dbReference type="ARBA" id="ARBA00022842"/>
    </source>
</evidence>
<reference evidence="12 13" key="1">
    <citation type="submission" date="2024-03" db="EMBL/GenBank/DDBJ databases">
        <title>The Acrasis kona genome and developmental transcriptomes reveal deep origins of eukaryotic multicellular pathways.</title>
        <authorList>
            <person name="Sheikh S."/>
            <person name="Fu C.-J."/>
            <person name="Brown M.W."/>
            <person name="Baldauf S.L."/>
        </authorList>
    </citation>
    <scope>NUCLEOTIDE SEQUENCE [LARGE SCALE GENOMIC DNA]</scope>
    <source>
        <strain evidence="12 13">ATCC MYA-3509</strain>
    </source>
</reference>
<feature type="transmembrane region" description="Helical" evidence="9">
    <location>
        <begin position="304"/>
        <end position="323"/>
    </location>
</feature>
<dbReference type="InterPro" id="IPR039204">
    <property type="entry name" value="MRS2-like"/>
</dbReference>
<dbReference type="InterPro" id="IPR045863">
    <property type="entry name" value="CorA_TM1_TM2"/>
</dbReference>
<feature type="transmembrane region" description="Helical" evidence="9">
    <location>
        <begin position="335"/>
        <end position="356"/>
    </location>
</feature>
<evidence type="ECO:0000256" key="9">
    <source>
        <dbReference type="RuleBase" id="RU366042"/>
    </source>
</evidence>
<evidence type="ECO:0000256" key="8">
    <source>
        <dbReference type="ARBA" id="ARBA00023136"/>
    </source>
</evidence>
<feature type="region of interest" description="Disordered" evidence="11">
    <location>
        <begin position="1"/>
        <end position="30"/>
    </location>
</feature>
<name>A0AAW2YJX2_9EUKA</name>
<accession>A0AAW2YJX2</accession>
<keyword evidence="2 9" id="KW-0813">Transport</keyword>
<evidence type="ECO:0000256" key="11">
    <source>
        <dbReference type="SAM" id="MobiDB-lite"/>
    </source>
</evidence>
<dbReference type="CDD" id="cd12823">
    <property type="entry name" value="Mrs2_Mfm1p-like"/>
    <property type="match status" value="1"/>
</dbReference>
<dbReference type="Gene3D" id="1.20.58.340">
    <property type="entry name" value="Magnesium transport protein CorA, transmembrane region"/>
    <property type="match status" value="1"/>
</dbReference>
<organism evidence="12 13">
    <name type="scientific">Acrasis kona</name>
    <dbReference type="NCBI Taxonomy" id="1008807"/>
    <lineage>
        <taxon>Eukaryota</taxon>
        <taxon>Discoba</taxon>
        <taxon>Heterolobosea</taxon>
        <taxon>Tetramitia</taxon>
        <taxon>Eutetramitia</taxon>
        <taxon>Acrasidae</taxon>
        <taxon>Acrasis</taxon>
    </lineage>
</organism>
<evidence type="ECO:0000313" key="12">
    <source>
        <dbReference type="EMBL" id="KAL0477497.1"/>
    </source>
</evidence>
<feature type="coiled-coil region" evidence="10">
    <location>
        <begin position="258"/>
        <end position="285"/>
    </location>
</feature>
<dbReference type="Gene3D" id="2.40.128.330">
    <property type="match status" value="1"/>
</dbReference>
<evidence type="ECO:0000256" key="10">
    <source>
        <dbReference type="SAM" id="Coils"/>
    </source>
</evidence>
<dbReference type="Pfam" id="PF22099">
    <property type="entry name" value="MRS2-like"/>
    <property type="match status" value="1"/>
</dbReference>
<keyword evidence="13" id="KW-1185">Reference proteome</keyword>
<keyword evidence="9" id="KW-0999">Mitochondrion inner membrane</keyword>
<keyword evidence="10" id="KW-0175">Coiled coil</keyword>
<protein>
    <recommendedName>
        <fullName evidence="9">Magnesium transporter</fullName>
    </recommendedName>
</protein>
<dbReference type="GO" id="GO:0015095">
    <property type="term" value="F:magnesium ion transmembrane transporter activity"/>
    <property type="evidence" value="ECO:0007669"/>
    <property type="project" value="TreeGrafter"/>
</dbReference>
<evidence type="ECO:0000256" key="6">
    <source>
        <dbReference type="ARBA" id="ARBA00022989"/>
    </source>
</evidence>
<dbReference type="GO" id="GO:0045016">
    <property type="term" value="P:mitochondrial magnesium ion transmembrane transport"/>
    <property type="evidence" value="ECO:0007669"/>
    <property type="project" value="TreeGrafter"/>
</dbReference>
<evidence type="ECO:0000256" key="2">
    <source>
        <dbReference type="ARBA" id="ARBA00022448"/>
    </source>
</evidence>
<evidence type="ECO:0000256" key="1">
    <source>
        <dbReference type="ARBA" id="ARBA00004141"/>
    </source>
</evidence>
<dbReference type="SUPFAM" id="SSF144083">
    <property type="entry name" value="Magnesium transport protein CorA, transmembrane region"/>
    <property type="match status" value="1"/>
</dbReference>
<dbReference type="AlphaFoldDB" id="A0AAW2YJX2"/>
<dbReference type="GO" id="GO:0005743">
    <property type="term" value="C:mitochondrial inner membrane"/>
    <property type="evidence" value="ECO:0007669"/>
    <property type="project" value="UniProtKB-SubCell"/>
</dbReference>